<dbReference type="Gene3D" id="1.10.287.130">
    <property type="match status" value="1"/>
</dbReference>
<dbReference type="InterPro" id="IPR042240">
    <property type="entry name" value="CHASE_sf"/>
</dbReference>
<comment type="catalytic activity">
    <reaction evidence="1">
        <text>ATP + protein L-histidine = ADP + protein N-phospho-L-histidine.</text>
        <dbReference type="EC" id="2.7.13.3"/>
    </reaction>
</comment>
<dbReference type="SMART" id="SM01079">
    <property type="entry name" value="CHASE"/>
    <property type="match status" value="1"/>
</dbReference>
<dbReference type="InterPro" id="IPR050736">
    <property type="entry name" value="Sensor_HK_Regulatory"/>
</dbReference>
<evidence type="ECO:0000256" key="5">
    <source>
        <dbReference type="ARBA" id="ARBA00022679"/>
    </source>
</evidence>
<dbReference type="PANTHER" id="PTHR43711">
    <property type="entry name" value="TWO-COMPONENT HISTIDINE KINASE"/>
    <property type="match status" value="1"/>
</dbReference>
<name>A0A7Y2H2T3_UNCEI</name>
<gene>
    <name evidence="15" type="ORF">HKN21_09875</name>
</gene>
<dbReference type="PROSITE" id="PS50839">
    <property type="entry name" value="CHASE"/>
    <property type="match status" value="1"/>
</dbReference>
<feature type="domain" description="Histidine kinase" evidence="13">
    <location>
        <begin position="380"/>
        <end position="487"/>
    </location>
</feature>
<dbReference type="EC" id="2.7.13.3" evidence="3"/>
<evidence type="ECO:0000256" key="11">
    <source>
        <dbReference type="SAM" id="Coils"/>
    </source>
</evidence>
<dbReference type="Proteomes" id="UP000547674">
    <property type="component" value="Unassembled WGS sequence"/>
</dbReference>
<dbReference type="EMBL" id="JABDJR010000392">
    <property type="protein sequence ID" value="NNF07057.1"/>
    <property type="molecule type" value="Genomic_DNA"/>
</dbReference>
<keyword evidence="7" id="KW-0418">Kinase</keyword>
<comment type="caution">
    <text evidence="15">The sequence shown here is derived from an EMBL/GenBank/DDBJ whole genome shotgun (WGS) entry which is preliminary data.</text>
</comment>
<dbReference type="GO" id="GO:0000155">
    <property type="term" value="F:phosphorelay sensor kinase activity"/>
    <property type="evidence" value="ECO:0007669"/>
    <property type="project" value="InterPro"/>
</dbReference>
<dbReference type="InterPro" id="IPR005467">
    <property type="entry name" value="His_kinase_dom"/>
</dbReference>
<evidence type="ECO:0000256" key="1">
    <source>
        <dbReference type="ARBA" id="ARBA00000085"/>
    </source>
</evidence>
<evidence type="ECO:0000256" key="8">
    <source>
        <dbReference type="ARBA" id="ARBA00022989"/>
    </source>
</evidence>
<feature type="transmembrane region" description="Helical" evidence="12">
    <location>
        <begin position="305"/>
        <end position="328"/>
    </location>
</feature>
<evidence type="ECO:0000259" key="14">
    <source>
        <dbReference type="PROSITE" id="PS50839"/>
    </source>
</evidence>
<keyword evidence="4" id="KW-0597">Phosphoprotein</keyword>
<feature type="non-terminal residue" evidence="15">
    <location>
        <position position="487"/>
    </location>
</feature>
<dbReference type="InterPro" id="IPR003661">
    <property type="entry name" value="HisK_dim/P_dom"/>
</dbReference>
<keyword evidence="11" id="KW-0175">Coiled coil</keyword>
<organism evidence="15 16">
    <name type="scientific">Eiseniibacteriota bacterium</name>
    <dbReference type="NCBI Taxonomy" id="2212470"/>
    <lineage>
        <taxon>Bacteria</taxon>
        <taxon>Candidatus Eiseniibacteriota</taxon>
    </lineage>
</organism>
<dbReference type="FunFam" id="1.10.287.130:FF:000001">
    <property type="entry name" value="Two-component sensor histidine kinase"/>
    <property type="match status" value="1"/>
</dbReference>
<dbReference type="InterPro" id="IPR036097">
    <property type="entry name" value="HisK_dim/P_sf"/>
</dbReference>
<keyword evidence="10 12" id="KW-0472">Membrane</keyword>
<evidence type="ECO:0000259" key="13">
    <source>
        <dbReference type="PROSITE" id="PS50109"/>
    </source>
</evidence>
<evidence type="ECO:0000256" key="12">
    <source>
        <dbReference type="SAM" id="Phobius"/>
    </source>
</evidence>
<evidence type="ECO:0000256" key="6">
    <source>
        <dbReference type="ARBA" id="ARBA00022692"/>
    </source>
</evidence>
<dbReference type="SUPFAM" id="SSF47384">
    <property type="entry name" value="Homodimeric domain of signal transducing histidine kinase"/>
    <property type="match status" value="1"/>
</dbReference>
<dbReference type="InterPro" id="IPR006189">
    <property type="entry name" value="CHASE_dom"/>
</dbReference>
<feature type="transmembrane region" description="Helical" evidence="12">
    <location>
        <begin position="9"/>
        <end position="28"/>
    </location>
</feature>
<comment type="subcellular location">
    <subcellularLocation>
        <location evidence="2">Membrane</location>
    </subcellularLocation>
</comment>
<dbReference type="AlphaFoldDB" id="A0A7Y2H2T3"/>
<dbReference type="PROSITE" id="PS50109">
    <property type="entry name" value="HIS_KIN"/>
    <property type="match status" value="1"/>
</dbReference>
<keyword evidence="5" id="KW-0808">Transferase</keyword>
<evidence type="ECO:0000256" key="9">
    <source>
        <dbReference type="ARBA" id="ARBA00023012"/>
    </source>
</evidence>
<dbReference type="SMART" id="SM00388">
    <property type="entry name" value="HisKA"/>
    <property type="match status" value="1"/>
</dbReference>
<dbReference type="GO" id="GO:0016020">
    <property type="term" value="C:membrane"/>
    <property type="evidence" value="ECO:0007669"/>
    <property type="project" value="UniProtKB-SubCell"/>
</dbReference>
<accession>A0A7Y2H2T3</accession>
<keyword evidence="8 12" id="KW-1133">Transmembrane helix</keyword>
<protein>
    <recommendedName>
        <fullName evidence="3">histidine kinase</fullName>
        <ecNumber evidence="3">2.7.13.3</ecNumber>
    </recommendedName>
</protein>
<evidence type="ECO:0000313" key="15">
    <source>
        <dbReference type="EMBL" id="NNF07057.1"/>
    </source>
</evidence>
<feature type="coiled-coil region" evidence="11">
    <location>
        <begin position="332"/>
        <end position="373"/>
    </location>
</feature>
<evidence type="ECO:0000256" key="2">
    <source>
        <dbReference type="ARBA" id="ARBA00004370"/>
    </source>
</evidence>
<dbReference type="PANTHER" id="PTHR43711:SF1">
    <property type="entry name" value="HISTIDINE KINASE 1"/>
    <property type="match status" value="1"/>
</dbReference>
<dbReference type="Gene3D" id="3.30.450.350">
    <property type="entry name" value="CHASE domain"/>
    <property type="match status" value="1"/>
</dbReference>
<evidence type="ECO:0000256" key="4">
    <source>
        <dbReference type="ARBA" id="ARBA00022553"/>
    </source>
</evidence>
<keyword evidence="6 12" id="KW-0812">Transmembrane</keyword>
<keyword evidence="9" id="KW-0902">Two-component regulatory system</keyword>
<sequence length="487" mass="54944">MQRPDPKKGVFPFVVCAILFIGIGYLTFRMSRMATEIQTQRREQIFLSNCDGRRIDLEDRIQLDAEFLAATAGMLSANEGLKRNQFRAFADISLPNREHLTGVMFAQIVSTNRLGKWADRVKREKLELSAPPQPHESGNTVVHFVEPYDVLQKSHGVNLQQHPDRLTALTLSRDFAQSVATKPHDLSDLGIEGTGWLEFVPVYESGHRPETMRERQKSILGYAVLVYNVDHFIRNSSLGGNLPLGLSYSLLDVEDPKNYIPLASMGAAPGPGQRSFIEAHDIIVGNRFWRLQFEANREFAYAANWTPLVILLLGVGAAGSISLLIYLLTVQNARATSMVQAQTREIAESKDELQSAADELQRANERLRSADQAKSDFLYTVSHELRTPLTVIHEYLEMILLGQTGEIPEDAREFLGISKNQLSRVNRMINELLDFARIESESLLMRPRFVDSGEVLEQVYDFFLPIAEAHMQSLEISVPEDVPHIWV</sequence>
<reference evidence="15 16" key="1">
    <citation type="submission" date="2020-03" db="EMBL/GenBank/DDBJ databases">
        <title>Metabolic flexibility allows generalist bacteria to become dominant in a frequently disturbed ecosystem.</title>
        <authorList>
            <person name="Chen Y.-J."/>
            <person name="Leung P.M."/>
            <person name="Bay S.K."/>
            <person name="Hugenholtz P."/>
            <person name="Kessler A.J."/>
            <person name="Shelley G."/>
            <person name="Waite D.W."/>
            <person name="Cook P.L."/>
            <person name="Greening C."/>
        </authorList>
    </citation>
    <scope>NUCLEOTIDE SEQUENCE [LARGE SCALE GENOMIC DNA]</scope>
    <source>
        <strain evidence="15">SS_bin_28</strain>
    </source>
</reference>
<feature type="domain" description="CHASE" evidence="14">
    <location>
        <begin position="77"/>
        <end position="238"/>
    </location>
</feature>
<evidence type="ECO:0000256" key="7">
    <source>
        <dbReference type="ARBA" id="ARBA00022777"/>
    </source>
</evidence>
<evidence type="ECO:0000256" key="10">
    <source>
        <dbReference type="ARBA" id="ARBA00023136"/>
    </source>
</evidence>
<proteinExistence type="predicted"/>
<dbReference type="Pfam" id="PF00512">
    <property type="entry name" value="HisKA"/>
    <property type="match status" value="1"/>
</dbReference>
<dbReference type="CDD" id="cd00082">
    <property type="entry name" value="HisKA"/>
    <property type="match status" value="1"/>
</dbReference>
<dbReference type="Pfam" id="PF03924">
    <property type="entry name" value="CHASE"/>
    <property type="match status" value="1"/>
</dbReference>
<evidence type="ECO:0000313" key="16">
    <source>
        <dbReference type="Proteomes" id="UP000547674"/>
    </source>
</evidence>
<evidence type="ECO:0000256" key="3">
    <source>
        <dbReference type="ARBA" id="ARBA00012438"/>
    </source>
</evidence>